<accession>A0A2W5SEW8</accession>
<comment type="caution">
    <text evidence="1">The sequence shown here is derived from an EMBL/GenBank/DDBJ whole genome shotgun (WGS) entry which is preliminary data.</text>
</comment>
<reference evidence="1 2" key="1">
    <citation type="submission" date="2017-08" db="EMBL/GenBank/DDBJ databases">
        <title>Infants hospitalized years apart are colonized by the same room-sourced microbial strains.</title>
        <authorList>
            <person name="Brooks B."/>
            <person name="Olm M.R."/>
            <person name="Firek B.A."/>
            <person name="Baker R."/>
            <person name="Thomas B.C."/>
            <person name="Morowitz M.J."/>
            <person name="Banfield J.F."/>
        </authorList>
    </citation>
    <scope>NUCLEOTIDE SEQUENCE [LARGE SCALE GENOMIC DNA]</scope>
    <source>
        <strain evidence="1">S2_003_000_R2_11</strain>
    </source>
</reference>
<dbReference type="AlphaFoldDB" id="A0A2W5SEW8"/>
<dbReference type="EMBL" id="QFQS01000001">
    <property type="protein sequence ID" value="PZR00780.1"/>
    <property type="molecule type" value="Genomic_DNA"/>
</dbReference>
<sequence length="133" mass="12939">MAFQFSTAARNAALDAIEAAAGGSPVLTLRSGPPPADCAAADAGAVLATIPCPADWLASAASGAKVMLGVWQDTAADATGAAGHFRLKQGSLCHIQGLITVTGGGGDMTLSNVEITAGQQVTITGFSIVAGGA</sequence>
<protein>
    <submittedName>
        <fullName evidence="1">Uncharacterized protein</fullName>
    </submittedName>
</protein>
<proteinExistence type="predicted"/>
<name>A0A2W5SEW8_CERSP</name>
<evidence type="ECO:0000313" key="2">
    <source>
        <dbReference type="Proteomes" id="UP000248975"/>
    </source>
</evidence>
<dbReference type="Proteomes" id="UP000248975">
    <property type="component" value="Unassembled WGS sequence"/>
</dbReference>
<gene>
    <name evidence="1" type="ORF">DI533_09700</name>
</gene>
<evidence type="ECO:0000313" key="1">
    <source>
        <dbReference type="EMBL" id="PZR00780.1"/>
    </source>
</evidence>
<organism evidence="1 2">
    <name type="scientific">Cereibacter sphaeroides</name>
    <name type="common">Rhodobacter sphaeroides</name>
    <dbReference type="NCBI Taxonomy" id="1063"/>
    <lineage>
        <taxon>Bacteria</taxon>
        <taxon>Pseudomonadati</taxon>
        <taxon>Pseudomonadota</taxon>
        <taxon>Alphaproteobacteria</taxon>
        <taxon>Rhodobacterales</taxon>
        <taxon>Paracoccaceae</taxon>
        <taxon>Cereibacter</taxon>
    </lineage>
</organism>